<dbReference type="EMBL" id="VTOU01000001">
    <property type="protein sequence ID" value="TZG28594.1"/>
    <property type="molecule type" value="Genomic_DNA"/>
</dbReference>
<proteinExistence type="predicted"/>
<evidence type="ECO:0000256" key="1">
    <source>
        <dbReference type="SAM" id="MobiDB-lite"/>
    </source>
</evidence>
<sequence>MSRPGTRTGEAYYITPDKLAQLVELLPSVGSFRDICAILGLRLDVVRREAAPFLAIMKLNGTHPQCGCGKDRFHPYGCADSYAKSWPADCVPGRTRAESVIILERRRIALEMLVDGDRLCDIDRSLGMSKGGAKNYLHFLTPEQMAEREQNVTRRRQAETQPQRRAA</sequence>
<dbReference type="AlphaFoldDB" id="A0A5D9C9Z7"/>
<protein>
    <submittedName>
        <fullName evidence="2">Uncharacterized protein</fullName>
    </submittedName>
</protein>
<keyword evidence="3" id="KW-1185">Reference proteome</keyword>
<feature type="compositionally biased region" description="Basic and acidic residues" evidence="1">
    <location>
        <begin position="147"/>
        <end position="158"/>
    </location>
</feature>
<feature type="region of interest" description="Disordered" evidence="1">
    <location>
        <begin position="147"/>
        <end position="167"/>
    </location>
</feature>
<evidence type="ECO:0000313" key="3">
    <source>
        <dbReference type="Proteomes" id="UP000322077"/>
    </source>
</evidence>
<gene>
    <name evidence="2" type="ORF">FYJ91_00090</name>
</gene>
<dbReference type="RefSeq" id="WP_149520259.1">
    <property type="nucleotide sequence ID" value="NZ_VTOU01000001.1"/>
</dbReference>
<name>A0A5D9C9Z7_9SPHN</name>
<organism evidence="2 3">
    <name type="scientific">Sphingomonas montanisoli</name>
    <dbReference type="NCBI Taxonomy" id="2606412"/>
    <lineage>
        <taxon>Bacteria</taxon>
        <taxon>Pseudomonadati</taxon>
        <taxon>Pseudomonadota</taxon>
        <taxon>Alphaproteobacteria</taxon>
        <taxon>Sphingomonadales</taxon>
        <taxon>Sphingomonadaceae</taxon>
        <taxon>Sphingomonas</taxon>
    </lineage>
</organism>
<reference evidence="2 3" key="1">
    <citation type="submission" date="2019-08" db="EMBL/GenBank/DDBJ databases">
        <authorList>
            <person name="Wang G."/>
            <person name="Xu Z."/>
        </authorList>
    </citation>
    <scope>NUCLEOTIDE SEQUENCE [LARGE SCALE GENOMIC DNA]</scope>
    <source>
        <strain evidence="2 3">ZX</strain>
    </source>
</reference>
<dbReference type="Proteomes" id="UP000322077">
    <property type="component" value="Unassembled WGS sequence"/>
</dbReference>
<comment type="caution">
    <text evidence="2">The sequence shown here is derived from an EMBL/GenBank/DDBJ whole genome shotgun (WGS) entry which is preliminary data.</text>
</comment>
<evidence type="ECO:0000313" key="2">
    <source>
        <dbReference type="EMBL" id="TZG28594.1"/>
    </source>
</evidence>
<accession>A0A5D9C9Z7</accession>